<comment type="similarity">
    <text evidence="2 8">Belongs to the FAN1 family.</text>
</comment>
<feature type="compositionally biased region" description="Acidic residues" evidence="9">
    <location>
        <begin position="887"/>
        <end position="906"/>
    </location>
</feature>
<keyword evidence="4 8" id="KW-0479">Metal-binding</keyword>
<comment type="function">
    <text evidence="8">Nuclease required for the repair of DNA interstrand cross-links (ICL). Acts as a 5'-3' exonuclease that anchors at a cut end of DNA and cleaves DNA successively at every third nucleotide, allowing to excise an ICL from one strand through flanking incisions.</text>
</comment>
<evidence type="ECO:0000256" key="3">
    <source>
        <dbReference type="ARBA" id="ARBA00022722"/>
    </source>
</evidence>
<evidence type="ECO:0000256" key="1">
    <source>
        <dbReference type="ARBA" id="ARBA00000983"/>
    </source>
</evidence>
<dbReference type="InterPro" id="IPR011856">
    <property type="entry name" value="tRNA_endonuc-like_dom_sf"/>
</dbReference>
<protein>
    <recommendedName>
        <fullName evidence="8">Fanconi-associated nuclease</fullName>
        <ecNumber evidence="8">3.1.4.1</ecNumber>
    </recommendedName>
</protein>
<evidence type="ECO:0000256" key="8">
    <source>
        <dbReference type="RuleBase" id="RU365033"/>
    </source>
</evidence>
<reference evidence="11 12" key="1">
    <citation type="submission" date="2020-11" db="EMBL/GenBank/DDBJ databases">
        <title>Kefir isolates.</title>
        <authorList>
            <person name="Marcisauskas S."/>
            <person name="Kim Y."/>
            <person name="Blasche S."/>
        </authorList>
    </citation>
    <scope>NUCLEOTIDE SEQUENCE [LARGE SCALE GENOMIC DNA]</scope>
    <source>
        <strain evidence="11 12">KR</strain>
    </source>
</reference>
<name>A0A9P6W9D8_RHOMI</name>
<feature type="region of interest" description="Disordered" evidence="9">
    <location>
        <begin position="1"/>
        <end position="27"/>
    </location>
</feature>
<dbReference type="InterPro" id="IPR049132">
    <property type="entry name" value="FAN1-like_euk"/>
</dbReference>
<accession>A0A9P6W9D8</accession>
<comment type="catalytic activity">
    <reaction evidence="1 8">
        <text>Hydrolytically removes 5'-nucleotides successively from the 3'-hydroxy termini of 3'-hydroxy-terminated oligonucleotides.</text>
        <dbReference type="EC" id="3.1.4.1"/>
    </reaction>
</comment>
<evidence type="ECO:0000256" key="7">
    <source>
        <dbReference type="ARBA" id="ARBA00023211"/>
    </source>
</evidence>
<dbReference type="Proteomes" id="UP000777482">
    <property type="component" value="Unassembled WGS sequence"/>
</dbReference>
<keyword evidence="8" id="KW-0539">Nucleus</keyword>
<comment type="cofactor">
    <cofactor evidence="8">
        <name>Mg(2+)</name>
        <dbReference type="ChEBI" id="CHEBI:18420"/>
    </cofactor>
    <cofactor evidence="8">
        <name>Mn(2+)</name>
        <dbReference type="ChEBI" id="CHEBI:29035"/>
    </cofactor>
</comment>
<evidence type="ECO:0000256" key="9">
    <source>
        <dbReference type="SAM" id="MobiDB-lite"/>
    </source>
</evidence>
<evidence type="ECO:0000313" key="12">
    <source>
        <dbReference type="Proteomes" id="UP000777482"/>
    </source>
</evidence>
<dbReference type="EMBL" id="PUHQ01000007">
    <property type="protein sequence ID" value="KAG0665823.1"/>
    <property type="molecule type" value="Genomic_DNA"/>
</dbReference>
<evidence type="ECO:0000256" key="2">
    <source>
        <dbReference type="ARBA" id="ARBA00005533"/>
    </source>
</evidence>
<keyword evidence="3 8" id="KW-0540">Nuclease</keyword>
<keyword evidence="12" id="KW-1185">Reference proteome</keyword>
<dbReference type="EC" id="3.1.4.1" evidence="8"/>
<dbReference type="Pfam" id="PF08774">
    <property type="entry name" value="VRR_NUC"/>
    <property type="match status" value="1"/>
</dbReference>
<comment type="caution">
    <text evidence="11">The sequence shown here is derived from an EMBL/GenBank/DDBJ whole genome shotgun (WGS) entry which is preliminary data.</text>
</comment>
<feature type="compositionally biased region" description="Basic residues" evidence="9">
    <location>
        <begin position="952"/>
        <end position="961"/>
    </location>
</feature>
<dbReference type="GO" id="GO:0017108">
    <property type="term" value="F:5'-flap endonuclease activity"/>
    <property type="evidence" value="ECO:0007669"/>
    <property type="project" value="TreeGrafter"/>
</dbReference>
<dbReference type="OrthoDB" id="258143at2759"/>
<keyword evidence="8" id="KW-0227">DNA damage</keyword>
<dbReference type="GO" id="GO:0070336">
    <property type="term" value="F:flap-structured DNA binding"/>
    <property type="evidence" value="ECO:0007669"/>
    <property type="project" value="TreeGrafter"/>
</dbReference>
<feature type="region of interest" description="Disordered" evidence="9">
    <location>
        <begin position="881"/>
        <end position="985"/>
    </location>
</feature>
<dbReference type="InterPro" id="IPR049126">
    <property type="entry name" value="FAN1-like_TPR"/>
</dbReference>
<gene>
    <name evidence="11" type="ORF">C6P46_005917</name>
</gene>
<dbReference type="GO" id="GO:0036297">
    <property type="term" value="P:interstrand cross-link repair"/>
    <property type="evidence" value="ECO:0007669"/>
    <property type="project" value="InterPro"/>
</dbReference>
<dbReference type="CDD" id="cd22326">
    <property type="entry name" value="FAN1-like"/>
    <property type="match status" value="1"/>
</dbReference>
<dbReference type="InterPro" id="IPR033315">
    <property type="entry name" value="Fan1-like"/>
</dbReference>
<keyword evidence="7 8" id="KW-0464">Manganese</keyword>
<dbReference type="GO" id="GO:0046872">
    <property type="term" value="F:metal ion binding"/>
    <property type="evidence" value="ECO:0007669"/>
    <property type="project" value="UniProtKB-KW"/>
</dbReference>
<dbReference type="Gene3D" id="3.40.1350.10">
    <property type="match status" value="1"/>
</dbReference>
<organism evidence="11 12">
    <name type="scientific">Rhodotorula mucilaginosa</name>
    <name type="common">Yeast</name>
    <name type="synonym">Rhodotorula rubra</name>
    <dbReference type="NCBI Taxonomy" id="5537"/>
    <lineage>
        <taxon>Eukaryota</taxon>
        <taxon>Fungi</taxon>
        <taxon>Dikarya</taxon>
        <taxon>Basidiomycota</taxon>
        <taxon>Pucciniomycotina</taxon>
        <taxon>Microbotryomycetes</taxon>
        <taxon>Sporidiobolales</taxon>
        <taxon>Sporidiobolaceae</taxon>
        <taxon>Rhodotorula</taxon>
    </lineage>
</organism>
<sequence length="985" mass="109115">MDSPAAAAVLAPGTLDENGDSPPPPADLADLEPEQRVSFYVQAVDDMIDAVLEHEGFLFDPVELDALNRFRSLPYQSRYLFSRLLLRKHAWIRRSSLLNSASYTRDISDLATACEGLCQAAVGPVPAIEAGPSGLSDDDKEQIKKKSASPSLPPAAAPVKAADDSAFIDLTLSDSDSEEDKKPLKRSRHGRPIVTPQKAKLATKPPDPTTTPARPSPRKLVSEDGSPPPDLSHFAHDTRHLLLEPPEAILALLSSEELTSLGKKMKIAVRSGASRAEWIKGLLRTSNQSTLSFFVAQQPAPPSPESTGMERKVSTGTVGVGYDSRGNKLTQSSVVSNHALKLIGDVVRLSPSALRLFGRLSLVYHRTAYSSPSGGLSASSPLTMSLLARFGKRRYPKYLVSRSWALFGSRQTLREFEAAMQIEKALEECLDGVWGPGAPKRFEKETKQEKLARYRRGTEIWESIEGEWRRLCAEAEREMKIKEEQDEGGERRLYYRRRFHPGWPLSRAAYKAAACYAKLGDHDAEVSILRHLLSQTSFRRGKRGDWYDRLALVLMRYPLGDEARLLAKWGCKTEPSEEEGSSPKVEVELQGSKKEKKDAMLRARREEALALCEKGLADPYTHLIYKSSLQRRIARIESALDVPAEERRTFNVLLAKATPRTMEGERIDLPTIGRKSVWRASDGEEVSVEGLCLEQYQREGWKGFHSENGVLTMIFALIFWDILFAPVDGVFETPFQTAPLDLATDAFSIVRRPAINERLAAIAAGEGPALLKETDDRERPLETFAVGIRWDRYTQEDLLEIVECIGPQALAAILTVFVEEYGHRTGGIPDLCLWNPETSRALFSEIKGPGDQLSETQKVWIDVLLAAGVGVEVVKVVETKERRDETPDAEDEDEEDAVDDGEDVKDEEGGGPKKKKKKNTTQTTKKRKRAAKTTPARGNSVVKEGSAAPPRRAARPAKKKQKIDPAVVESREGGPVQEMVLDDSD</sequence>
<dbReference type="PANTHER" id="PTHR15749">
    <property type="entry name" value="FANCONI-ASSOCIATED NUCLEASE 1"/>
    <property type="match status" value="1"/>
</dbReference>
<feature type="domain" description="VRR-NUC" evidence="10">
    <location>
        <begin position="771"/>
        <end position="878"/>
    </location>
</feature>
<dbReference type="GO" id="GO:0008409">
    <property type="term" value="F:5'-3' exonuclease activity"/>
    <property type="evidence" value="ECO:0007669"/>
    <property type="project" value="TreeGrafter"/>
</dbReference>
<dbReference type="Pfam" id="PF21170">
    <property type="entry name" value="FAN1_TPR"/>
    <property type="match status" value="1"/>
</dbReference>
<proteinExistence type="inferred from homology"/>
<comment type="subcellular location">
    <subcellularLocation>
        <location evidence="8">Nucleus</location>
    </subcellularLocation>
</comment>
<dbReference type="AlphaFoldDB" id="A0A9P6W9D8"/>
<evidence type="ECO:0000259" key="10">
    <source>
        <dbReference type="SMART" id="SM00990"/>
    </source>
</evidence>
<feature type="compositionally biased region" description="Basic residues" evidence="9">
    <location>
        <begin position="912"/>
        <end position="931"/>
    </location>
</feature>
<keyword evidence="5 8" id="KW-0378">Hydrolase</keyword>
<keyword evidence="8" id="KW-0234">DNA repair</keyword>
<evidence type="ECO:0000256" key="5">
    <source>
        <dbReference type="ARBA" id="ARBA00022801"/>
    </source>
</evidence>
<dbReference type="GO" id="GO:0005634">
    <property type="term" value="C:nucleus"/>
    <property type="evidence" value="ECO:0007669"/>
    <property type="project" value="UniProtKB-SubCell"/>
</dbReference>
<evidence type="ECO:0000256" key="4">
    <source>
        <dbReference type="ARBA" id="ARBA00022723"/>
    </source>
</evidence>
<feature type="region of interest" description="Disordered" evidence="9">
    <location>
        <begin position="129"/>
        <end position="233"/>
    </location>
</feature>
<dbReference type="GO" id="GO:0004528">
    <property type="term" value="F:phosphodiesterase I activity"/>
    <property type="evidence" value="ECO:0007669"/>
    <property type="project" value="UniProtKB-EC"/>
</dbReference>
<keyword evidence="6 8" id="KW-0460">Magnesium</keyword>
<evidence type="ECO:0000256" key="6">
    <source>
        <dbReference type="ARBA" id="ARBA00022842"/>
    </source>
</evidence>
<evidence type="ECO:0000313" key="11">
    <source>
        <dbReference type="EMBL" id="KAG0665823.1"/>
    </source>
</evidence>
<dbReference type="SMART" id="SM00990">
    <property type="entry name" value="VRR_NUC"/>
    <property type="match status" value="1"/>
</dbReference>
<dbReference type="InterPro" id="IPR014883">
    <property type="entry name" value="VRR_NUC"/>
</dbReference>
<dbReference type="PANTHER" id="PTHR15749:SF4">
    <property type="entry name" value="FANCONI-ASSOCIATED NUCLEASE 1"/>
    <property type="match status" value="1"/>
</dbReference>